<evidence type="ECO:0000256" key="2">
    <source>
        <dbReference type="ARBA" id="ARBA00009370"/>
    </source>
</evidence>
<dbReference type="EMBL" id="BMVF01000010">
    <property type="protein sequence ID" value="GHD91227.1"/>
    <property type="molecule type" value="Genomic_DNA"/>
</dbReference>
<dbReference type="Pfam" id="PF10502">
    <property type="entry name" value="Peptidase_S26"/>
    <property type="match status" value="1"/>
</dbReference>
<dbReference type="GO" id="GO:0009003">
    <property type="term" value="F:signal peptidase activity"/>
    <property type="evidence" value="ECO:0007669"/>
    <property type="project" value="UniProtKB-EC"/>
</dbReference>
<dbReference type="Proteomes" id="UP000608955">
    <property type="component" value="Unassembled WGS sequence"/>
</dbReference>
<keyword evidence="3" id="KW-1133">Transmembrane helix</keyword>
<sequence>MQRRRAVGRWTGVAWVLAPLGLTLLVGTIVYTLANYRMATVMGGSMSPTYRQGDRLFIERIDASEIRRGDVLLIDAPEHTRLGPLLRRVIGVGGDHVAGEGNRVSVNGRPVDEPYVTDGADNLTVRPYEVTVPEGRLFLLGDHRDNANDSRFHLGERSGSVAASGVRGRVVEGRTVAAVPATLGGLGIVLVLAGLASYAVGRRARRSFPPAEPWPVA</sequence>
<comment type="similarity">
    <text evidence="2 3">Belongs to the peptidase S26 family.</text>
</comment>
<feature type="transmembrane region" description="Helical" evidence="3">
    <location>
        <begin position="177"/>
        <end position="200"/>
    </location>
</feature>
<dbReference type="AlphaFoldDB" id="A0A918Y523"/>
<dbReference type="InterPro" id="IPR000223">
    <property type="entry name" value="Pept_S26A_signal_pept_1"/>
</dbReference>
<keyword evidence="6" id="KW-1185">Reference proteome</keyword>
<dbReference type="GO" id="GO:0004252">
    <property type="term" value="F:serine-type endopeptidase activity"/>
    <property type="evidence" value="ECO:0007669"/>
    <property type="project" value="InterPro"/>
</dbReference>
<evidence type="ECO:0000313" key="5">
    <source>
        <dbReference type="EMBL" id="GHD91227.1"/>
    </source>
</evidence>
<keyword evidence="3" id="KW-0812">Transmembrane</keyword>
<dbReference type="GO" id="GO:0005886">
    <property type="term" value="C:plasma membrane"/>
    <property type="evidence" value="ECO:0007669"/>
    <property type="project" value="UniProtKB-SubCell"/>
</dbReference>
<keyword evidence="3" id="KW-0378">Hydrolase</keyword>
<feature type="transmembrane region" description="Helical" evidence="3">
    <location>
        <begin position="12"/>
        <end position="34"/>
    </location>
</feature>
<accession>A0A918Y523</accession>
<reference evidence="5" key="2">
    <citation type="submission" date="2020-09" db="EMBL/GenBank/DDBJ databases">
        <authorList>
            <person name="Sun Q."/>
            <person name="Ohkuma M."/>
        </authorList>
    </citation>
    <scope>NUCLEOTIDE SEQUENCE</scope>
    <source>
        <strain evidence="5">JCM 4654</strain>
    </source>
</reference>
<dbReference type="PANTHER" id="PTHR43390">
    <property type="entry name" value="SIGNAL PEPTIDASE I"/>
    <property type="match status" value="1"/>
</dbReference>
<dbReference type="CDD" id="cd06530">
    <property type="entry name" value="S26_SPase_I"/>
    <property type="match status" value="1"/>
</dbReference>
<comment type="caution">
    <text evidence="5">The sequence shown here is derived from an EMBL/GenBank/DDBJ whole genome shotgun (WGS) entry which is preliminary data.</text>
</comment>
<evidence type="ECO:0000256" key="3">
    <source>
        <dbReference type="RuleBase" id="RU362042"/>
    </source>
</evidence>
<evidence type="ECO:0000259" key="4">
    <source>
        <dbReference type="Pfam" id="PF10502"/>
    </source>
</evidence>
<dbReference type="InterPro" id="IPR036286">
    <property type="entry name" value="LexA/Signal_pep-like_sf"/>
</dbReference>
<dbReference type="NCBIfam" id="TIGR02227">
    <property type="entry name" value="sigpep_I_bact"/>
    <property type="match status" value="1"/>
</dbReference>
<comment type="caution">
    <text evidence="3">Lacks conserved residue(s) required for the propagation of feature annotation.</text>
</comment>
<feature type="domain" description="Peptidase S26" evidence="4">
    <location>
        <begin position="15"/>
        <end position="171"/>
    </location>
</feature>
<dbReference type="SUPFAM" id="SSF51306">
    <property type="entry name" value="LexA/Signal peptidase"/>
    <property type="match status" value="1"/>
</dbReference>
<keyword evidence="3" id="KW-0645">Protease</keyword>
<dbReference type="EC" id="3.4.21.89" evidence="3"/>
<organism evidence="5 6">
    <name type="scientific">Streptomyces naganishii JCM 4654</name>
    <dbReference type="NCBI Taxonomy" id="1306179"/>
    <lineage>
        <taxon>Bacteria</taxon>
        <taxon>Bacillati</taxon>
        <taxon>Actinomycetota</taxon>
        <taxon>Actinomycetes</taxon>
        <taxon>Kitasatosporales</taxon>
        <taxon>Streptomycetaceae</taxon>
        <taxon>Streptomyces</taxon>
    </lineage>
</organism>
<evidence type="ECO:0000256" key="1">
    <source>
        <dbReference type="ARBA" id="ARBA00004401"/>
    </source>
</evidence>
<comment type="subcellular location">
    <subcellularLocation>
        <location evidence="1">Cell membrane</location>
        <topology evidence="1">Single-pass type II membrane protein</topology>
    </subcellularLocation>
    <subcellularLocation>
        <location evidence="3">Membrane</location>
        <topology evidence="3">Single-pass type II membrane protein</topology>
    </subcellularLocation>
</comment>
<dbReference type="PANTHER" id="PTHR43390:SF1">
    <property type="entry name" value="CHLOROPLAST PROCESSING PEPTIDASE"/>
    <property type="match status" value="1"/>
</dbReference>
<evidence type="ECO:0000313" key="6">
    <source>
        <dbReference type="Proteomes" id="UP000608955"/>
    </source>
</evidence>
<dbReference type="Gene3D" id="2.10.109.10">
    <property type="entry name" value="Umud Fragment, subunit A"/>
    <property type="match status" value="1"/>
</dbReference>
<proteinExistence type="inferred from homology"/>
<dbReference type="GO" id="GO:0006465">
    <property type="term" value="P:signal peptide processing"/>
    <property type="evidence" value="ECO:0007669"/>
    <property type="project" value="InterPro"/>
</dbReference>
<reference evidence="5" key="1">
    <citation type="journal article" date="2014" name="Int. J. Syst. Evol. Microbiol.">
        <title>Complete genome sequence of Corynebacterium casei LMG S-19264T (=DSM 44701T), isolated from a smear-ripened cheese.</title>
        <authorList>
            <consortium name="US DOE Joint Genome Institute (JGI-PGF)"/>
            <person name="Walter F."/>
            <person name="Albersmeier A."/>
            <person name="Kalinowski J."/>
            <person name="Ruckert C."/>
        </authorList>
    </citation>
    <scope>NUCLEOTIDE SEQUENCE</scope>
    <source>
        <strain evidence="5">JCM 4654</strain>
    </source>
</reference>
<protein>
    <recommendedName>
        <fullName evidence="3">Signal peptidase I</fullName>
        <ecNumber evidence="3">3.4.21.89</ecNumber>
    </recommendedName>
</protein>
<dbReference type="InterPro" id="IPR019533">
    <property type="entry name" value="Peptidase_S26"/>
</dbReference>
<name>A0A918Y523_9ACTN</name>
<keyword evidence="3" id="KW-0472">Membrane</keyword>
<dbReference type="PRINTS" id="PR00727">
    <property type="entry name" value="LEADERPTASE"/>
</dbReference>
<comment type="catalytic activity">
    <reaction evidence="3">
        <text>Cleavage of hydrophobic, N-terminal signal or leader sequences from secreted and periplasmic proteins.</text>
        <dbReference type="EC" id="3.4.21.89"/>
    </reaction>
</comment>
<gene>
    <name evidence="5" type="ORF">GCM10010508_39240</name>
</gene>